<dbReference type="InterPro" id="IPR038266">
    <property type="entry name" value="NapC/NirT_cytc_sf"/>
</dbReference>
<dbReference type="STRING" id="1817883.A3G31_11185"/>
<dbReference type="EMBL" id="MGDI01000031">
    <property type="protein sequence ID" value="OGL52537.1"/>
    <property type="molecule type" value="Genomic_DNA"/>
</dbReference>
<dbReference type="Pfam" id="PF03264">
    <property type="entry name" value="Cytochrom_NNT"/>
    <property type="match status" value="1"/>
</dbReference>
<accession>A0A1F7SH94</accession>
<name>A0A1F7SH94_9BACT</name>
<dbReference type="GO" id="GO:0046872">
    <property type="term" value="F:metal ion binding"/>
    <property type="evidence" value="ECO:0007669"/>
    <property type="project" value="UniProtKB-KW"/>
</dbReference>
<dbReference type="Gene3D" id="1.10.3820.10">
    <property type="entry name" value="Di-heme elbow motif domain"/>
    <property type="match status" value="1"/>
</dbReference>
<dbReference type="InterPro" id="IPR036280">
    <property type="entry name" value="Multihaem_cyt_sf"/>
</dbReference>
<evidence type="ECO:0000256" key="5">
    <source>
        <dbReference type="ARBA" id="ARBA00022729"/>
    </source>
</evidence>
<dbReference type="InterPro" id="IPR029467">
    <property type="entry name" value="Cyt_c7-like"/>
</dbReference>
<comment type="caution">
    <text evidence="10">The sequence shown here is derived from an EMBL/GenBank/DDBJ whole genome shotgun (WGS) entry which is preliminary data.</text>
</comment>
<evidence type="ECO:0000256" key="7">
    <source>
        <dbReference type="ARBA" id="ARBA00023004"/>
    </source>
</evidence>
<dbReference type="Proteomes" id="UP000178082">
    <property type="component" value="Unassembled WGS sequence"/>
</dbReference>
<evidence type="ECO:0000256" key="3">
    <source>
        <dbReference type="ARBA" id="ARBA00022617"/>
    </source>
</evidence>
<keyword evidence="3" id="KW-0349">Heme</keyword>
<dbReference type="CDD" id="cd08168">
    <property type="entry name" value="Cytochrom_C3"/>
    <property type="match status" value="1"/>
</dbReference>
<evidence type="ECO:0000259" key="8">
    <source>
        <dbReference type="Pfam" id="PF03264"/>
    </source>
</evidence>
<evidence type="ECO:0000256" key="6">
    <source>
        <dbReference type="ARBA" id="ARBA00022982"/>
    </source>
</evidence>
<dbReference type="InterPro" id="IPR051829">
    <property type="entry name" value="Multiheme_Cytochr_ET"/>
</dbReference>
<dbReference type="Pfam" id="PF14522">
    <property type="entry name" value="Cytochrome_C7"/>
    <property type="match status" value="1"/>
</dbReference>
<evidence type="ECO:0000259" key="9">
    <source>
        <dbReference type="Pfam" id="PF14522"/>
    </source>
</evidence>
<evidence type="ECO:0000256" key="4">
    <source>
        <dbReference type="ARBA" id="ARBA00022723"/>
    </source>
</evidence>
<dbReference type="Gene3D" id="3.90.10.10">
    <property type="entry name" value="Cytochrome C3"/>
    <property type="match status" value="1"/>
</dbReference>
<evidence type="ECO:0000313" key="11">
    <source>
        <dbReference type="Proteomes" id="UP000178082"/>
    </source>
</evidence>
<dbReference type="InterPro" id="IPR005126">
    <property type="entry name" value="NapC/NirT_cyt_c_N"/>
</dbReference>
<keyword evidence="2" id="KW-0813">Transport</keyword>
<evidence type="ECO:0000313" key="10">
    <source>
        <dbReference type="EMBL" id="OGL52537.1"/>
    </source>
</evidence>
<reference evidence="10 11" key="1">
    <citation type="journal article" date="2016" name="Nat. Commun.">
        <title>Thousands of microbial genomes shed light on interconnected biogeochemical processes in an aquifer system.</title>
        <authorList>
            <person name="Anantharaman K."/>
            <person name="Brown C.T."/>
            <person name="Hug L.A."/>
            <person name="Sharon I."/>
            <person name="Castelle C.J."/>
            <person name="Probst A.J."/>
            <person name="Thomas B.C."/>
            <person name="Singh A."/>
            <person name="Wilkins M.J."/>
            <person name="Karaoz U."/>
            <person name="Brodie E.L."/>
            <person name="Williams K.H."/>
            <person name="Hubbard S.S."/>
            <person name="Banfield J.F."/>
        </authorList>
    </citation>
    <scope>NUCLEOTIDE SEQUENCE [LARGE SCALE GENOMIC DNA]</scope>
</reference>
<gene>
    <name evidence="10" type="ORF">A3G31_11185</name>
</gene>
<keyword evidence="6" id="KW-0249">Electron transport</keyword>
<dbReference type="PANTHER" id="PTHR35038">
    <property type="entry name" value="DISSIMILATORY SULFITE REDUCTASE SIRA"/>
    <property type="match status" value="1"/>
</dbReference>
<proteinExistence type="predicted"/>
<organism evidence="10 11">
    <name type="scientific">Candidatus Schekmanbacteria bacterium RIFCSPLOWO2_12_FULL_38_15</name>
    <dbReference type="NCBI Taxonomy" id="1817883"/>
    <lineage>
        <taxon>Bacteria</taxon>
        <taxon>Candidatus Schekmaniibacteriota</taxon>
    </lineage>
</organism>
<dbReference type="AlphaFoldDB" id="A0A1F7SH94"/>
<evidence type="ECO:0000256" key="2">
    <source>
        <dbReference type="ARBA" id="ARBA00022448"/>
    </source>
</evidence>
<keyword evidence="5" id="KW-0732">Signal</keyword>
<sequence length="184" mass="21451">MVERAIRIAKKLPEMPFKYWVLIGIFVMIGGIASFIVLEQYTTSQRQFCMTCHYKQAHSEFWRSSKVHPENVKCPQCHAKPDEFIPRGYSAHSERVNPNCIRCHKDIPKTNEQKGFKTNPLNIKIPHKFHIEEVGAKCTDCHSNIAHDKQNPTTNRPKMTTCFDCHEEEDSKKSCLKCHYDWEA</sequence>
<feature type="domain" description="NapC/NirT cytochrome c N-terminal" evidence="8">
    <location>
        <begin position="21"/>
        <end position="80"/>
    </location>
</feature>
<dbReference type="SUPFAM" id="SSF48695">
    <property type="entry name" value="Multiheme cytochromes"/>
    <property type="match status" value="1"/>
</dbReference>
<keyword evidence="7" id="KW-0408">Iron</keyword>
<keyword evidence="4" id="KW-0479">Metal-binding</keyword>
<feature type="domain" description="Cytochrome c7-like" evidence="9">
    <location>
        <begin position="125"/>
        <end position="179"/>
    </location>
</feature>
<protein>
    <submittedName>
        <fullName evidence="10">Uncharacterized protein</fullName>
    </submittedName>
</protein>
<evidence type="ECO:0000256" key="1">
    <source>
        <dbReference type="ARBA" id="ARBA00004196"/>
    </source>
</evidence>
<comment type="subcellular location">
    <subcellularLocation>
        <location evidence="1">Cell envelope</location>
    </subcellularLocation>
</comment>